<feature type="signal peptide" evidence="1">
    <location>
        <begin position="1"/>
        <end position="29"/>
    </location>
</feature>
<proteinExistence type="predicted"/>
<evidence type="ECO:0000313" key="3">
    <source>
        <dbReference type="Proteomes" id="UP000289996"/>
    </source>
</evidence>
<dbReference type="Proteomes" id="UP000289996">
    <property type="component" value="Unassembled WGS sequence"/>
</dbReference>
<dbReference type="EMBL" id="UYIG01000121">
    <property type="protein sequence ID" value="VDG28600.1"/>
    <property type="molecule type" value="Genomic_DNA"/>
</dbReference>
<accession>A0A660DZ44</accession>
<protein>
    <submittedName>
        <fullName evidence="2">Uncharacterized protein</fullName>
    </submittedName>
</protein>
<feature type="chain" id="PRO_5024888806" evidence="1">
    <location>
        <begin position="30"/>
        <end position="179"/>
    </location>
</feature>
<gene>
    <name evidence="2" type="ORF">MUDAN_MDHGFNIF_03022</name>
</gene>
<keyword evidence="3" id="KW-1185">Reference proteome</keyword>
<organism evidence="2 3">
    <name type="scientific">Lactiplantibacillus mudanjiangensis</name>
    <dbReference type="NCBI Taxonomy" id="1296538"/>
    <lineage>
        <taxon>Bacteria</taxon>
        <taxon>Bacillati</taxon>
        <taxon>Bacillota</taxon>
        <taxon>Bacilli</taxon>
        <taxon>Lactobacillales</taxon>
        <taxon>Lactobacillaceae</taxon>
        <taxon>Lactiplantibacillus</taxon>
    </lineage>
</organism>
<dbReference type="AlphaFoldDB" id="A0A660DZ44"/>
<evidence type="ECO:0000256" key="1">
    <source>
        <dbReference type="SAM" id="SignalP"/>
    </source>
</evidence>
<sequence length="179" mass="20495">MKKHRGTALLLAVVSLGLSLITTSKPASARSYTTVPASLRGHWYHYDSEYGMSQLKASKYHFDTKSDYSGSWYRLSGKKFPSYAMGHSEMVVKQTPKHYYVVAKYATDSFHYWKKVTHLMWHYVLLYLITQKLKVARRTGISLRQLLSILASPTTMQLVMILTIITPTHQLSCKQTANQ</sequence>
<reference evidence="2 3" key="1">
    <citation type="submission" date="2018-11" db="EMBL/GenBank/DDBJ databases">
        <authorList>
            <person name="Wuyts S."/>
        </authorList>
    </citation>
    <scope>NUCLEOTIDE SEQUENCE [LARGE SCALE GENOMIC DNA]</scope>
    <source>
        <strain evidence="2">Lactobacillus mudanjiangensis AMBF249</strain>
    </source>
</reference>
<evidence type="ECO:0000313" key="2">
    <source>
        <dbReference type="EMBL" id="VDG28600.1"/>
    </source>
</evidence>
<keyword evidence="1" id="KW-0732">Signal</keyword>
<name>A0A660DZ44_9LACO</name>